<feature type="binding site" evidence="6">
    <location>
        <position position="64"/>
    </location>
    <ligand>
        <name>Ni(2+)</name>
        <dbReference type="ChEBI" id="CHEBI:49786"/>
    </ligand>
</feature>
<comment type="cofactor">
    <cofactor evidence="1 6">
        <name>Ni(2+)</name>
        <dbReference type="ChEBI" id="CHEBI:49786"/>
    </cofactor>
</comment>
<evidence type="ECO:0000256" key="4">
    <source>
        <dbReference type="ARBA" id="ARBA00022723"/>
    </source>
</evidence>
<keyword evidence="4 6" id="KW-0479">Metal-binding</keyword>
<dbReference type="GO" id="GO:0016491">
    <property type="term" value="F:oxidoreductase activity"/>
    <property type="evidence" value="ECO:0007669"/>
    <property type="project" value="UniProtKB-KW"/>
</dbReference>
<dbReference type="PANTHER" id="PTHR43600:SF2">
    <property type="entry name" value="F420-NON-REDUCING HYDROGENASE VHU SUBUNIT A"/>
    <property type="match status" value="1"/>
</dbReference>
<organism evidence="7 8">
    <name type="scientific">Desulfobulbus propionicus (strain ATCC 33891 / DSM 2032 / VKM B-1956 / 1pr3)</name>
    <dbReference type="NCBI Taxonomy" id="577650"/>
    <lineage>
        <taxon>Bacteria</taxon>
        <taxon>Pseudomonadati</taxon>
        <taxon>Thermodesulfobacteriota</taxon>
        <taxon>Desulfobulbia</taxon>
        <taxon>Desulfobulbales</taxon>
        <taxon>Desulfobulbaceae</taxon>
        <taxon>Desulfobulbus</taxon>
    </lineage>
</organism>
<feature type="binding site" evidence="6">
    <location>
        <position position="64"/>
    </location>
    <ligand>
        <name>Fe cation</name>
        <dbReference type="ChEBI" id="CHEBI:24875"/>
    </ligand>
</feature>
<dbReference type="RefSeq" id="WP_015722755.1">
    <property type="nucleotide sequence ID" value="NC_014972.1"/>
</dbReference>
<evidence type="ECO:0000256" key="2">
    <source>
        <dbReference type="ARBA" id="ARBA00009292"/>
    </source>
</evidence>
<keyword evidence="8" id="KW-1185">Reference proteome</keyword>
<dbReference type="KEGG" id="dpr:Despr_0013"/>
<keyword evidence="3 6" id="KW-0533">Nickel</keyword>
<reference evidence="7 8" key="1">
    <citation type="journal article" date="2011" name="Stand. Genomic Sci.">
        <title>Complete genome sequence of Desulfobulbus propionicus type strain (1pr3).</title>
        <authorList>
            <person name="Pagani I."/>
            <person name="Lapidus A."/>
            <person name="Nolan M."/>
            <person name="Lucas S."/>
            <person name="Hammon N."/>
            <person name="Deshpande S."/>
            <person name="Cheng J.F."/>
            <person name="Chertkov O."/>
            <person name="Davenport K."/>
            <person name="Tapia R."/>
            <person name="Han C."/>
            <person name="Goodwin L."/>
            <person name="Pitluck S."/>
            <person name="Liolios K."/>
            <person name="Mavromatis K."/>
            <person name="Ivanova N."/>
            <person name="Mikhailova N."/>
            <person name="Pati A."/>
            <person name="Chen A."/>
            <person name="Palaniappan K."/>
            <person name="Land M."/>
            <person name="Hauser L."/>
            <person name="Chang Y.J."/>
            <person name="Jeffries C.D."/>
            <person name="Detter J.C."/>
            <person name="Brambilla E."/>
            <person name="Kannan K.P."/>
            <person name="Djao O.D."/>
            <person name="Rohde M."/>
            <person name="Pukall R."/>
            <person name="Spring S."/>
            <person name="Goker M."/>
            <person name="Sikorski J."/>
            <person name="Woyke T."/>
            <person name="Bristow J."/>
            <person name="Eisen J.A."/>
            <person name="Markowitz V."/>
            <person name="Hugenholtz P."/>
            <person name="Kyrpides N.C."/>
            <person name="Klenk H.P."/>
        </authorList>
    </citation>
    <scope>NUCLEOTIDE SEQUENCE [LARGE SCALE GENOMIC DNA]</scope>
    <source>
        <strain evidence="8">ATCC 33891 / DSM 2032 / 1pr3</strain>
    </source>
</reference>
<dbReference type="SUPFAM" id="SSF56762">
    <property type="entry name" value="HydB/Nqo4-like"/>
    <property type="match status" value="1"/>
</dbReference>
<feature type="binding site" evidence="6">
    <location>
        <position position="455"/>
    </location>
    <ligand>
        <name>Ni(2+)</name>
        <dbReference type="ChEBI" id="CHEBI:49786"/>
    </ligand>
</feature>
<feature type="binding site" evidence="6">
    <location>
        <position position="61"/>
    </location>
    <ligand>
        <name>Ni(2+)</name>
        <dbReference type="ChEBI" id="CHEBI:49786"/>
    </ligand>
</feature>
<evidence type="ECO:0000256" key="3">
    <source>
        <dbReference type="ARBA" id="ARBA00022596"/>
    </source>
</evidence>
<gene>
    <name evidence="7" type="ordered locus">Despr_0013</name>
</gene>
<keyword evidence="6" id="KW-0460">Magnesium</keyword>
<dbReference type="Pfam" id="PF00374">
    <property type="entry name" value="NiFeSe_Hases"/>
    <property type="match status" value="2"/>
</dbReference>
<evidence type="ECO:0000313" key="8">
    <source>
        <dbReference type="Proteomes" id="UP000006365"/>
    </source>
</evidence>
<comment type="cofactor">
    <cofactor evidence="6">
        <name>Fe cation</name>
        <dbReference type="ChEBI" id="CHEBI:24875"/>
    </cofactor>
</comment>
<keyword evidence="6" id="KW-0408">Iron</keyword>
<protein>
    <submittedName>
        <fullName evidence="7">F420-non-reducing hydrogenase subunit A</fullName>
    </submittedName>
</protein>
<keyword evidence="5" id="KW-0560">Oxidoreductase</keyword>
<dbReference type="Gene3D" id="1.10.645.10">
    <property type="entry name" value="Cytochrome-c3 Hydrogenase, chain B"/>
    <property type="match status" value="1"/>
</dbReference>
<comment type="similarity">
    <text evidence="2">Belongs to the [NiFe]/[NiFeSe] hydrogenase large subunit family.</text>
</comment>
<proteinExistence type="inferred from homology"/>
<evidence type="ECO:0000256" key="5">
    <source>
        <dbReference type="ARBA" id="ARBA00023002"/>
    </source>
</evidence>
<dbReference type="InterPro" id="IPR029014">
    <property type="entry name" value="NiFe-Hase_large"/>
</dbReference>
<dbReference type="AlphaFoldDB" id="A0A7U4DMK8"/>
<feature type="binding site" evidence="6">
    <location>
        <position position="42"/>
    </location>
    <ligand>
        <name>Mg(2+)</name>
        <dbReference type="ChEBI" id="CHEBI:18420"/>
    </ligand>
</feature>
<evidence type="ECO:0000256" key="1">
    <source>
        <dbReference type="ARBA" id="ARBA00001967"/>
    </source>
</evidence>
<dbReference type="InterPro" id="IPR001501">
    <property type="entry name" value="Ni-dep_hyd_lsu"/>
</dbReference>
<feature type="binding site" evidence="6">
    <location>
        <position position="461"/>
    </location>
    <ligand>
        <name>Mg(2+)</name>
        <dbReference type="ChEBI" id="CHEBI:18420"/>
    </ligand>
</feature>
<feature type="binding site" evidence="6">
    <location>
        <position position="409"/>
    </location>
    <ligand>
        <name>Mg(2+)</name>
        <dbReference type="ChEBI" id="CHEBI:18420"/>
    </ligand>
</feature>
<dbReference type="Proteomes" id="UP000006365">
    <property type="component" value="Chromosome"/>
</dbReference>
<evidence type="ECO:0000256" key="6">
    <source>
        <dbReference type="PIRSR" id="PIRSR601501-1"/>
    </source>
</evidence>
<dbReference type="GO" id="GO:0016151">
    <property type="term" value="F:nickel cation binding"/>
    <property type="evidence" value="ECO:0007669"/>
    <property type="project" value="InterPro"/>
</dbReference>
<dbReference type="PANTHER" id="PTHR43600">
    <property type="entry name" value="COENZYME F420 HYDROGENASE, SUBUNIT ALPHA"/>
    <property type="match status" value="1"/>
</dbReference>
<sequence>MKKIEISPITRLEGHGKIAIFLDDAGNVDDAFFQTVEFRGFEKFLQGMPMEEVPRTVSTVCGVCRGVHFTASMKASDGVFGVTPPPAGRKLRELFFNAHYVEDHSVILYALGLPDFVVGPEANPAVRNVVGLINAVGAETGREVLRRRGLAVKIFELLGGKPNHPVAAIPGGWSKQLSEEERKQIEEWSQELVGLGELTLKVFEDVVLKNDKYMELVTGDMYKVEVGYMGSVDENDNITYYDGTQKIIDSAGNPVGSFNGKEYLDFISERVQPWTYLKFPYQKKIGPWKGIVEGPGTNIYAVGPLARMNIVGGMDTPLAQQHFEKFHATFGARPVHNVLAYHWARAIELLNAAEKCLQLSRDPEITSKDTWTKPTSCPGEGVGIIEAPRGTLIHHYTTDERGIVTNANLIVATTHNNAPINLAVKKAAKHFIKNGDVSPAMLNYVEMAFRPYDLCLACATHTVTGGQSPLLVEIFDNNGTLYKTLKNF</sequence>
<name>A0A7U4DMK8_DESPD</name>
<accession>A0A7U4DMK8</accession>
<feature type="binding site" evidence="6">
    <location>
        <position position="458"/>
    </location>
    <ligand>
        <name>Fe cation</name>
        <dbReference type="ChEBI" id="CHEBI:24875"/>
    </ligand>
</feature>
<evidence type="ECO:0000313" key="7">
    <source>
        <dbReference type="EMBL" id="ADW16207.1"/>
    </source>
</evidence>
<dbReference type="EMBL" id="CP002364">
    <property type="protein sequence ID" value="ADW16207.1"/>
    <property type="molecule type" value="Genomic_DNA"/>
</dbReference>